<proteinExistence type="inferred from homology"/>
<dbReference type="RefSeq" id="WP_119662465.1">
    <property type="nucleotide sequence ID" value="NZ_QUAL01000364.1"/>
</dbReference>
<gene>
    <name evidence="2" type="ORF">DY240_25285</name>
</gene>
<dbReference type="InterPro" id="IPR036165">
    <property type="entry name" value="YefM-like_sf"/>
</dbReference>
<evidence type="ECO:0000313" key="2">
    <source>
        <dbReference type="EMBL" id="RIQ13734.1"/>
    </source>
</evidence>
<dbReference type="Gene3D" id="3.40.1620.10">
    <property type="entry name" value="YefM-like domain"/>
    <property type="match status" value="1"/>
</dbReference>
<evidence type="ECO:0000313" key="3">
    <source>
        <dbReference type="Proteomes" id="UP000284057"/>
    </source>
</evidence>
<dbReference type="Proteomes" id="UP000284057">
    <property type="component" value="Unassembled WGS sequence"/>
</dbReference>
<dbReference type="EMBL" id="QUAL01000364">
    <property type="protein sequence ID" value="RIQ13734.1"/>
    <property type="molecule type" value="Genomic_DNA"/>
</dbReference>
<comment type="similarity">
    <text evidence="1">Belongs to the phD/YefM antitoxin family.</text>
</comment>
<evidence type="ECO:0000256" key="1">
    <source>
        <dbReference type="ARBA" id="ARBA00009981"/>
    </source>
</evidence>
<dbReference type="OrthoDB" id="557859at2"/>
<keyword evidence="3" id="KW-1185">Reference proteome</keyword>
<accession>A0A418KJ25</accession>
<protein>
    <submittedName>
        <fullName evidence="2">Type II toxin-antitoxin system prevent-host-death family antitoxin</fullName>
    </submittedName>
</protein>
<sequence>MKTVGTRELKQNPHTVIERVRETGDEYEITAYGRPTGVRIVPDRPGPRRWVSGASLADVTPMSPRNATAWRGDIEQAMADEVADPWEQA</sequence>
<dbReference type="AlphaFoldDB" id="A0A418KJ25"/>
<reference evidence="2 3" key="1">
    <citation type="submission" date="2018-09" db="EMBL/GenBank/DDBJ databases">
        <title>Isolation, diversity and antifungal activity of actinobacteria from wheat.</title>
        <authorList>
            <person name="Han C."/>
        </authorList>
    </citation>
    <scope>NUCLEOTIDE SEQUENCE [LARGE SCALE GENOMIC DNA]</scope>
    <source>
        <strain evidence="2 3">NEAU-YY265</strain>
    </source>
</reference>
<organism evidence="2 3">
    <name type="scientific">Jiangella rhizosphaerae</name>
    <dbReference type="NCBI Taxonomy" id="2293569"/>
    <lineage>
        <taxon>Bacteria</taxon>
        <taxon>Bacillati</taxon>
        <taxon>Actinomycetota</taxon>
        <taxon>Actinomycetes</taxon>
        <taxon>Jiangellales</taxon>
        <taxon>Jiangellaceae</taxon>
        <taxon>Jiangella</taxon>
    </lineage>
</organism>
<dbReference type="NCBIfam" id="TIGR01552">
    <property type="entry name" value="phd_fam"/>
    <property type="match status" value="1"/>
</dbReference>
<name>A0A418KJ25_9ACTN</name>
<dbReference type="SUPFAM" id="SSF143120">
    <property type="entry name" value="YefM-like"/>
    <property type="match status" value="1"/>
</dbReference>
<comment type="caution">
    <text evidence="2">The sequence shown here is derived from an EMBL/GenBank/DDBJ whole genome shotgun (WGS) entry which is preliminary data.</text>
</comment>